<evidence type="ECO:0000313" key="2">
    <source>
        <dbReference type="EMBL" id="VFK30847.1"/>
    </source>
</evidence>
<name>A0A450XNK9_9GAMM</name>
<protein>
    <submittedName>
        <fullName evidence="2">Phospholipid transport system substrate-binding protein</fullName>
    </submittedName>
</protein>
<dbReference type="InterPro" id="IPR008869">
    <property type="entry name" value="MlaC/ttg2D"/>
</dbReference>
<organism evidence="2">
    <name type="scientific">Candidatus Kentrum sp. MB</name>
    <dbReference type="NCBI Taxonomy" id="2138164"/>
    <lineage>
        <taxon>Bacteria</taxon>
        <taxon>Pseudomonadati</taxon>
        <taxon>Pseudomonadota</taxon>
        <taxon>Gammaproteobacteria</taxon>
        <taxon>Candidatus Kentrum</taxon>
    </lineage>
</organism>
<dbReference type="PIRSF" id="PIRSF004649">
    <property type="entry name" value="MlaC"/>
    <property type="match status" value="1"/>
</dbReference>
<dbReference type="AlphaFoldDB" id="A0A450XNK9"/>
<dbReference type="Pfam" id="PF05494">
    <property type="entry name" value="MlaC"/>
    <property type="match status" value="1"/>
</dbReference>
<sequence length="239" mass="27538">MNHASISHWDKPGRHSRPLGMMVWAMGLCWAVAFLWLSLVQHVHGDSMPAEMEKSPEQAMAMVRETSQRLLASMEREGLNVENNQKRLYELVDEIVFDKFDFRRMSSRVLGKNWRMATAEQKEQFTEQFKVHLVFTYAMALKEYDSQKIEYLPLQKSHSSDRIKVQTRVLLAKGPIEIDYVLLHSQKKGWKVIDVLVAGVSLVITYRSSFQADIGRIGISGLITKLKENNDRVLLSNQS</sequence>
<dbReference type="Gene3D" id="3.10.450.710">
    <property type="entry name" value="Tgt2/MlaC"/>
    <property type="match status" value="1"/>
</dbReference>
<dbReference type="InterPro" id="IPR042245">
    <property type="entry name" value="Tgt2/MlaC_sf"/>
</dbReference>
<dbReference type="PANTHER" id="PTHR36573:SF1">
    <property type="entry name" value="INTERMEMBRANE PHOSPHOLIPID TRANSPORT SYSTEM BINDING PROTEIN MLAC"/>
    <property type="match status" value="1"/>
</dbReference>
<dbReference type="EMBL" id="CAADGH010000018">
    <property type="protein sequence ID" value="VFK75262.1"/>
    <property type="molecule type" value="Genomic_DNA"/>
</dbReference>
<reference evidence="2" key="1">
    <citation type="submission" date="2019-02" db="EMBL/GenBank/DDBJ databases">
        <authorList>
            <person name="Gruber-Vodicka R. H."/>
            <person name="Seah K. B. B."/>
        </authorList>
    </citation>
    <scope>NUCLEOTIDE SEQUENCE</scope>
    <source>
        <strain evidence="1">BECK_BZ197</strain>
        <strain evidence="3">BECK_BZ198</strain>
        <strain evidence="2">BECK_BZ199</strain>
    </source>
</reference>
<evidence type="ECO:0000313" key="3">
    <source>
        <dbReference type="EMBL" id="VFK75262.1"/>
    </source>
</evidence>
<dbReference type="PANTHER" id="PTHR36573">
    <property type="entry name" value="INTERMEMBRANE PHOSPHOLIPID TRANSPORT SYSTEM BINDING PROTEIN MLAC"/>
    <property type="match status" value="1"/>
</dbReference>
<proteinExistence type="predicted"/>
<dbReference type="EMBL" id="CAADFO010000019">
    <property type="protein sequence ID" value="VFK26192.1"/>
    <property type="molecule type" value="Genomic_DNA"/>
</dbReference>
<evidence type="ECO:0000313" key="1">
    <source>
        <dbReference type="EMBL" id="VFK26192.1"/>
    </source>
</evidence>
<dbReference type="EMBL" id="CAADFQ010000018">
    <property type="protein sequence ID" value="VFK30847.1"/>
    <property type="molecule type" value="Genomic_DNA"/>
</dbReference>
<accession>A0A450XNK9</accession>
<gene>
    <name evidence="1" type="ORF">BECKMB1821G_GA0114241_10196</name>
    <name evidence="3" type="ORF">BECKMB1821H_GA0114242_101843</name>
    <name evidence="2" type="ORF">BECKMB1821I_GA0114274_101843</name>
</gene>